<proteinExistence type="predicted"/>
<reference evidence="1 2" key="1">
    <citation type="submission" date="2017-04" db="EMBL/GenBank/DDBJ databases">
        <authorList>
            <person name="Afonso C.L."/>
            <person name="Miller P.J."/>
            <person name="Scott M.A."/>
            <person name="Spackman E."/>
            <person name="Goraichik I."/>
            <person name="Dimitrov K.M."/>
            <person name="Suarez D.L."/>
            <person name="Swayne D.E."/>
        </authorList>
    </citation>
    <scope>NUCLEOTIDE SEQUENCE [LARGE SCALE GENOMIC DNA]</scope>
    <source>
        <strain evidence="1 2">B5P</strain>
    </source>
</reference>
<evidence type="ECO:0000313" key="2">
    <source>
        <dbReference type="Proteomes" id="UP000193083"/>
    </source>
</evidence>
<dbReference type="EMBL" id="FXBL01000004">
    <property type="protein sequence ID" value="SMH56905.1"/>
    <property type="molecule type" value="Genomic_DNA"/>
</dbReference>
<dbReference type="OrthoDB" id="7691704at2"/>
<evidence type="ECO:0000313" key="1">
    <source>
        <dbReference type="EMBL" id="SMH56905.1"/>
    </source>
</evidence>
<keyword evidence="2" id="KW-1185">Reference proteome</keyword>
<dbReference type="RefSeq" id="WP_085467183.1">
    <property type="nucleotide sequence ID" value="NZ_FXBL01000004.1"/>
</dbReference>
<organism evidence="1 2">
    <name type="scientific">Mesorhizobium australicum</name>
    <dbReference type="NCBI Taxonomy" id="536018"/>
    <lineage>
        <taxon>Bacteria</taxon>
        <taxon>Pseudomonadati</taxon>
        <taxon>Pseudomonadota</taxon>
        <taxon>Alphaproteobacteria</taxon>
        <taxon>Hyphomicrobiales</taxon>
        <taxon>Phyllobacteriaceae</taxon>
        <taxon>Mesorhizobium</taxon>
    </lineage>
</organism>
<accession>A0A1X7PYJ3</accession>
<name>A0A1X7PYJ3_9HYPH</name>
<gene>
    <name evidence="1" type="ORF">SAMN02982922_5618</name>
</gene>
<protein>
    <submittedName>
        <fullName evidence="1">Uncharacterized protein</fullName>
    </submittedName>
</protein>
<dbReference type="AlphaFoldDB" id="A0A1X7PYJ3"/>
<dbReference type="Proteomes" id="UP000193083">
    <property type="component" value="Unassembled WGS sequence"/>
</dbReference>
<sequence length="162" mass="17994">MLIATSNCLETGGDMGHLLGWDGPALLVFLPGQHPRRSLFRQLEKDFLVLDCLETPSSTSALLMDILSFLKVHFENESWPLLYMDRPCEPAFVKAQGELGRRHPGDLEAAFSSQGALATLRLGEMIATSPVLRDVLSFMCENRIEDRQMVDLLNLSFSGARA</sequence>